<dbReference type="SUPFAM" id="SSF56112">
    <property type="entry name" value="Protein kinase-like (PK-like)"/>
    <property type="match status" value="1"/>
</dbReference>
<dbReference type="EMBL" id="CAKKNE010000001">
    <property type="protein sequence ID" value="CAH0365680.1"/>
    <property type="molecule type" value="Genomic_DNA"/>
</dbReference>
<feature type="domain" description="Protein kinase" evidence="3">
    <location>
        <begin position="216"/>
        <end position="546"/>
    </location>
</feature>
<dbReference type="CDD" id="cd05121">
    <property type="entry name" value="ABC1_ADCK3-like"/>
    <property type="match status" value="1"/>
</dbReference>
<dbReference type="Pfam" id="PF03109">
    <property type="entry name" value="ABC1"/>
    <property type="match status" value="1"/>
</dbReference>
<evidence type="ECO:0000313" key="5">
    <source>
        <dbReference type="Proteomes" id="UP000789595"/>
    </source>
</evidence>
<keyword evidence="2" id="KW-0732">Signal</keyword>
<evidence type="ECO:0000313" key="4">
    <source>
        <dbReference type="EMBL" id="CAH0365680.1"/>
    </source>
</evidence>
<feature type="signal peptide" evidence="2">
    <location>
        <begin position="1"/>
        <end position="17"/>
    </location>
</feature>
<protein>
    <recommendedName>
        <fullName evidence="3">Protein kinase domain-containing protein</fullName>
    </recommendedName>
</protein>
<dbReference type="InterPro" id="IPR004147">
    <property type="entry name" value="ABC1_dom"/>
</dbReference>
<name>A0A8J2WU74_9STRA</name>
<dbReference type="Proteomes" id="UP000789595">
    <property type="component" value="Unassembled WGS sequence"/>
</dbReference>
<dbReference type="PROSITE" id="PS50011">
    <property type="entry name" value="PROTEIN_KINASE_DOM"/>
    <property type="match status" value="1"/>
</dbReference>
<dbReference type="GO" id="GO:0005524">
    <property type="term" value="F:ATP binding"/>
    <property type="evidence" value="ECO:0007669"/>
    <property type="project" value="InterPro"/>
</dbReference>
<dbReference type="Gene3D" id="1.10.510.10">
    <property type="entry name" value="Transferase(Phosphotransferase) domain 1"/>
    <property type="match status" value="1"/>
</dbReference>
<evidence type="ECO:0000259" key="3">
    <source>
        <dbReference type="PROSITE" id="PS50011"/>
    </source>
</evidence>
<dbReference type="PANTHER" id="PTHR10566:SF117">
    <property type="entry name" value="UNUSUAL PROTEIN KINASE-RELATED"/>
    <property type="match status" value="1"/>
</dbReference>
<sequence length="753" mass="83336">MARRYAVAALLTSLATALLAPIPRPHNTKLHSTSVKEMSDMMREQRKLMEEDEQTKLVMQALRGANTNEDDFQDANVRMKVVEMREGEKDLPTTYDPEALADYFGKRPGAVFSRVLQVVSTSASYLTGLAWDAARGKLEEAEVARAAQLRRTIVSLGPFFIKLGQALSIRPDILSPRAMVELQQLCDKVPSFPSDLAFATICEELNVNSVKDVFSEITPEPVAAASLGQVYKATLRSTGDEVAVKVQRPFVLETVSLDLYLARQLGIGLRNFAPSFVTERLDVIDLLDEFAGRFYGELDYVLECENGERVREDMKNLPRVLIPKNYPEVTTRRVHVAEWVDGEKLSQSTADDVAELVNLGVVTYLTQLLDTGFFHADPHPGNMLRAPDGRLVILDFGLMTEVTDDQRYGMIEAIAHLIHRDYDRIGDDFVNLDFIPEGTDVKPIVPALARVFDAALAGGGAKAINFNDLAADLAEITFTFPFRIPPYFALVIRAIGVLEGIALVGDPGFAIVDEAYPYISRRLLTDTSPRLRAALKYMVYGQSERFDVDRVIDMLGALERFAAVKKLADRDVDIVISESRETGLVREADAPILDRSIVPQDEDAARDALAFFFGEDGEVFREFLLDELVKSIDAGARATLPIPRPPLASPRVTTFLAKLQPPADDDDRAAIENARKLVAFLLRNDNNVDLSSVAPSRTSASVLRQLRALSPVVNERRDDLRLFGTKLAARLAEKQLARNFDALGSLIAPAASR</sequence>
<dbReference type="PANTHER" id="PTHR10566">
    <property type="entry name" value="CHAPERONE-ACTIVITY OF BC1 COMPLEX CABC1 -RELATED"/>
    <property type="match status" value="1"/>
</dbReference>
<gene>
    <name evidence="4" type="ORF">PECAL_1P21300</name>
</gene>
<dbReference type="OrthoDB" id="427480at2759"/>
<comment type="caution">
    <text evidence="4">The sequence shown here is derived from an EMBL/GenBank/DDBJ whole genome shotgun (WGS) entry which is preliminary data.</text>
</comment>
<proteinExistence type="inferred from homology"/>
<evidence type="ECO:0000256" key="1">
    <source>
        <dbReference type="ARBA" id="ARBA00009670"/>
    </source>
</evidence>
<keyword evidence="5" id="KW-1185">Reference proteome</keyword>
<organism evidence="4 5">
    <name type="scientific">Pelagomonas calceolata</name>
    <dbReference type="NCBI Taxonomy" id="35677"/>
    <lineage>
        <taxon>Eukaryota</taxon>
        <taxon>Sar</taxon>
        <taxon>Stramenopiles</taxon>
        <taxon>Ochrophyta</taxon>
        <taxon>Pelagophyceae</taxon>
        <taxon>Pelagomonadales</taxon>
        <taxon>Pelagomonadaceae</taxon>
        <taxon>Pelagomonas</taxon>
    </lineage>
</organism>
<dbReference type="InterPro" id="IPR000719">
    <property type="entry name" value="Prot_kinase_dom"/>
</dbReference>
<dbReference type="AlphaFoldDB" id="A0A8J2WU74"/>
<dbReference type="InterPro" id="IPR011009">
    <property type="entry name" value="Kinase-like_dom_sf"/>
</dbReference>
<dbReference type="InterPro" id="IPR050154">
    <property type="entry name" value="UbiB_kinase"/>
</dbReference>
<comment type="similarity">
    <text evidence="1">Belongs to the protein kinase superfamily. ADCK protein kinase family.</text>
</comment>
<feature type="chain" id="PRO_5035195860" description="Protein kinase domain-containing protein" evidence="2">
    <location>
        <begin position="18"/>
        <end position="753"/>
    </location>
</feature>
<dbReference type="GO" id="GO:0004672">
    <property type="term" value="F:protein kinase activity"/>
    <property type="evidence" value="ECO:0007669"/>
    <property type="project" value="InterPro"/>
</dbReference>
<evidence type="ECO:0000256" key="2">
    <source>
        <dbReference type="SAM" id="SignalP"/>
    </source>
</evidence>
<reference evidence="4" key="1">
    <citation type="submission" date="2021-11" db="EMBL/GenBank/DDBJ databases">
        <authorList>
            <consortium name="Genoscope - CEA"/>
            <person name="William W."/>
        </authorList>
    </citation>
    <scope>NUCLEOTIDE SEQUENCE</scope>
</reference>
<accession>A0A8J2WU74</accession>